<protein>
    <submittedName>
        <fullName evidence="1">Uncharacterized protein</fullName>
    </submittedName>
</protein>
<reference evidence="1" key="1">
    <citation type="submission" date="2014-09" db="EMBL/GenBank/DDBJ databases">
        <authorList>
            <person name="Magalhaes I.L.F."/>
            <person name="Oliveira U."/>
            <person name="Santos F.R."/>
            <person name="Vidigal T.H.D.A."/>
            <person name="Brescovit A.D."/>
            <person name="Santos A.J."/>
        </authorList>
    </citation>
    <scope>NUCLEOTIDE SEQUENCE</scope>
    <source>
        <tissue evidence="1">Shoot tissue taken approximately 20 cm above the soil surface</tissue>
    </source>
</reference>
<accession>A0A0A9BEU6</accession>
<dbReference type="EMBL" id="GBRH01240068">
    <property type="protein sequence ID" value="JAD57827.1"/>
    <property type="molecule type" value="Transcribed_RNA"/>
</dbReference>
<reference evidence="1" key="2">
    <citation type="journal article" date="2015" name="Data Brief">
        <title>Shoot transcriptome of the giant reed, Arundo donax.</title>
        <authorList>
            <person name="Barrero R.A."/>
            <person name="Guerrero F.D."/>
            <person name="Moolhuijzen P."/>
            <person name="Goolsby J.A."/>
            <person name="Tidwell J."/>
            <person name="Bellgard S.E."/>
            <person name="Bellgard M.I."/>
        </authorList>
    </citation>
    <scope>NUCLEOTIDE SEQUENCE</scope>
    <source>
        <tissue evidence="1">Shoot tissue taken approximately 20 cm above the soil surface</tissue>
    </source>
</reference>
<name>A0A0A9BEU6_ARUDO</name>
<proteinExistence type="predicted"/>
<evidence type="ECO:0000313" key="1">
    <source>
        <dbReference type="EMBL" id="JAD57827.1"/>
    </source>
</evidence>
<sequence length="16" mass="1867">MRFSNGILSVCLRFHS</sequence>
<organism evidence="1">
    <name type="scientific">Arundo donax</name>
    <name type="common">Giant reed</name>
    <name type="synonym">Donax arundinaceus</name>
    <dbReference type="NCBI Taxonomy" id="35708"/>
    <lineage>
        <taxon>Eukaryota</taxon>
        <taxon>Viridiplantae</taxon>
        <taxon>Streptophyta</taxon>
        <taxon>Embryophyta</taxon>
        <taxon>Tracheophyta</taxon>
        <taxon>Spermatophyta</taxon>
        <taxon>Magnoliopsida</taxon>
        <taxon>Liliopsida</taxon>
        <taxon>Poales</taxon>
        <taxon>Poaceae</taxon>
        <taxon>PACMAD clade</taxon>
        <taxon>Arundinoideae</taxon>
        <taxon>Arundineae</taxon>
        <taxon>Arundo</taxon>
    </lineage>
</organism>
<dbReference type="AlphaFoldDB" id="A0A0A9BEU6"/>